<organism evidence="8 9">
    <name type="scientific">Myriangium duriaei CBS 260.36</name>
    <dbReference type="NCBI Taxonomy" id="1168546"/>
    <lineage>
        <taxon>Eukaryota</taxon>
        <taxon>Fungi</taxon>
        <taxon>Dikarya</taxon>
        <taxon>Ascomycota</taxon>
        <taxon>Pezizomycotina</taxon>
        <taxon>Dothideomycetes</taxon>
        <taxon>Dothideomycetidae</taxon>
        <taxon>Myriangiales</taxon>
        <taxon>Myriangiaceae</taxon>
        <taxon>Myriangium</taxon>
    </lineage>
</organism>
<evidence type="ECO:0000256" key="1">
    <source>
        <dbReference type="ARBA" id="ARBA00004141"/>
    </source>
</evidence>
<feature type="region of interest" description="Disordered" evidence="6">
    <location>
        <begin position="160"/>
        <end position="191"/>
    </location>
</feature>
<keyword evidence="3 7" id="KW-0812">Transmembrane</keyword>
<comment type="similarity">
    <text evidence="2">Belongs to the multi antimicrobial extrusion (MATE) (TC 2.A.66.1) family.</text>
</comment>
<dbReference type="GO" id="GO:0015297">
    <property type="term" value="F:antiporter activity"/>
    <property type="evidence" value="ECO:0007669"/>
    <property type="project" value="InterPro"/>
</dbReference>
<dbReference type="AlphaFoldDB" id="A0A9P4IZ65"/>
<feature type="transmembrane region" description="Helical" evidence="7">
    <location>
        <begin position="389"/>
        <end position="413"/>
    </location>
</feature>
<feature type="transmembrane region" description="Helical" evidence="7">
    <location>
        <begin position="558"/>
        <end position="579"/>
    </location>
</feature>
<feature type="region of interest" description="Disordered" evidence="6">
    <location>
        <begin position="1"/>
        <end position="64"/>
    </location>
</feature>
<accession>A0A9P4IZ65</accession>
<dbReference type="EMBL" id="ML996086">
    <property type="protein sequence ID" value="KAF2152572.1"/>
    <property type="molecule type" value="Genomic_DNA"/>
</dbReference>
<evidence type="ECO:0000256" key="5">
    <source>
        <dbReference type="ARBA" id="ARBA00023136"/>
    </source>
</evidence>
<feature type="transmembrane region" description="Helical" evidence="7">
    <location>
        <begin position="433"/>
        <end position="454"/>
    </location>
</feature>
<evidence type="ECO:0000256" key="7">
    <source>
        <dbReference type="SAM" id="Phobius"/>
    </source>
</evidence>
<feature type="transmembrane region" description="Helical" evidence="7">
    <location>
        <begin position="474"/>
        <end position="494"/>
    </location>
</feature>
<protein>
    <submittedName>
        <fullName evidence="8">MATE transporter</fullName>
    </submittedName>
</protein>
<dbReference type="NCBIfam" id="TIGR00797">
    <property type="entry name" value="matE"/>
    <property type="match status" value="1"/>
</dbReference>
<feature type="compositionally biased region" description="Basic and acidic residues" evidence="6">
    <location>
        <begin position="8"/>
        <end position="17"/>
    </location>
</feature>
<feature type="compositionally biased region" description="Acidic residues" evidence="6">
    <location>
        <begin position="161"/>
        <end position="170"/>
    </location>
</feature>
<comment type="subcellular location">
    <subcellularLocation>
        <location evidence="1">Membrane</location>
        <topology evidence="1">Multi-pass membrane protein</topology>
    </subcellularLocation>
</comment>
<feature type="transmembrane region" description="Helical" evidence="7">
    <location>
        <begin position="361"/>
        <end position="383"/>
    </location>
</feature>
<dbReference type="Proteomes" id="UP000799439">
    <property type="component" value="Unassembled WGS sequence"/>
</dbReference>
<sequence>MSGQNIPGRRDSSDHASHSYKQQFLSTSPIAEESILRDLADEEAEEGHQNGIAGSHGADLHRESSHTEYSMIGSYRRVSAVAYGPRPLFVHPPEHSRFISEQDREAALHEERSLLRDNEIIPPKHPRRESTASGTSNFIARKLSIQHNFIPRRHIQRGDDEAIDDGDAIDETTPLVRDPSLPYGGEDTPENIDRKWDEAVASGKIHTTWQREAKTLLQYSRPLVATFGLQFSLTIVSVFTVGHIGKTELGAVSLGTMSANITGFAFFIGLATSLDTLCAQAYGSGHKKLVGLQLQRMVYFLWLVSIPIAIIWAFGPQILGAILPEKEIAEMAGQYLRVIIIGLPGYAAFESGKRYVQAQGLFNATLYVLMIVAPLNVFLHWLFVWKLEFGYIGAPMSIAIVDNLMPILLFLYVRFVDGMECWPGFSKRAFKNWWPMIKLALPGLVMVVAEFLAFEVLTLSSSYISATHLAAQSILGTISAITYAIPFPISIAASTRIANLIGATLVDPARLAAKVAFYVALVVGIFNCVLLIVIRNYVPFLFTNERDVAELTAKILPINAAFQLFDALAALANGILRGLGRQEIGGYVNIICYYVIAMPISFGFGFGLGWELYGLWAGPAIALGLVAGVEGWFIYKMNWNQAVEAAKARNTMG</sequence>
<feature type="transmembrane region" description="Helical" evidence="7">
    <location>
        <begin position="515"/>
        <end position="538"/>
    </location>
</feature>
<dbReference type="InterPro" id="IPR002528">
    <property type="entry name" value="MATE_fam"/>
</dbReference>
<feature type="transmembrane region" description="Helical" evidence="7">
    <location>
        <begin position="331"/>
        <end position="349"/>
    </location>
</feature>
<feature type="transmembrane region" description="Helical" evidence="7">
    <location>
        <begin position="591"/>
        <end position="610"/>
    </location>
</feature>
<evidence type="ECO:0000256" key="4">
    <source>
        <dbReference type="ARBA" id="ARBA00022989"/>
    </source>
</evidence>
<gene>
    <name evidence="8" type="ORF">K461DRAFT_149377</name>
</gene>
<dbReference type="Pfam" id="PF01554">
    <property type="entry name" value="MatE"/>
    <property type="match status" value="2"/>
</dbReference>
<keyword evidence="5 7" id="KW-0472">Membrane</keyword>
<keyword evidence="4 7" id="KW-1133">Transmembrane helix</keyword>
<feature type="transmembrane region" description="Helical" evidence="7">
    <location>
        <begin position="257"/>
        <end position="278"/>
    </location>
</feature>
<dbReference type="OrthoDB" id="2126698at2759"/>
<dbReference type="PANTHER" id="PTHR11206">
    <property type="entry name" value="MULTIDRUG RESISTANCE PROTEIN"/>
    <property type="match status" value="1"/>
</dbReference>
<keyword evidence="9" id="KW-1185">Reference proteome</keyword>
<evidence type="ECO:0000313" key="8">
    <source>
        <dbReference type="EMBL" id="KAF2152572.1"/>
    </source>
</evidence>
<evidence type="ECO:0000313" key="9">
    <source>
        <dbReference type="Proteomes" id="UP000799439"/>
    </source>
</evidence>
<dbReference type="GO" id="GO:0042910">
    <property type="term" value="F:xenobiotic transmembrane transporter activity"/>
    <property type="evidence" value="ECO:0007669"/>
    <property type="project" value="InterPro"/>
</dbReference>
<evidence type="ECO:0000256" key="6">
    <source>
        <dbReference type="SAM" id="MobiDB-lite"/>
    </source>
</evidence>
<feature type="compositionally biased region" description="Polar residues" evidence="6">
    <location>
        <begin position="19"/>
        <end position="29"/>
    </location>
</feature>
<name>A0A9P4IZ65_9PEZI</name>
<dbReference type="InterPro" id="IPR045069">
    <property type="entry name" value="MATE_euk"/>
</dbReference>
<comment type="caution">
    <text evidence="8">The sequence shown here is derived from an EMBL/GenBank/DDBJ whole genome shotgun (WGS) entry which is preliminary data.</text>
</comment>
<evidence type="ECO:0000256" key="2">
    <source>
        <dbReference type="ARBA" id="ARBA00010199"/>
    </source>
</evidence>
<feature type="transmembrane region" description="Helical" evidence="7">
    <location>
        <begin position="299"/>
        <end position="319"/>
    </location>
</feature>
<dbReference type="CDD" id="cd13132">
    <property type="entry name" value="MATE_eukaryotic"/>
    <property type="match status" value="1"/>
</dbReference>
<dbReference type="GO" id="GO:1990961">
    <property type="term" value="P:xenobiotic detoxification by transmembrane export across the plasma membrane"/>
    <property type="evidence" value="ECO:0007669"/>
    <property type="project" value="InterPro"/>
</dbReference>
<dbReference type="GO" id="GO:0016020">
    <property type="term" value="C:membrane"/>
    <property type="evidence" value="ECO:0007669"/>
    <property type="project" value="UniProtKB-SubCell"/>
</dbReference>
<feature type="transmembrane region" description="Helical" evidence="7">
    <location>
        <begin position="223"/>
        <end position="245"/>
    </location>
</feature>
<feature type="transmembrane region" description="Helical" evidence="7">
    <location>
        <begin position="616"/>
        <end position="635"/>
    </location>
</feature>
<proteinExistence type="inferred from homology"/>
<reference evidence="8" key="1">
    <citation type="journal article" date="2020" name="Stud. Mycol.">
        <title>101 Dothideomycetes genomes: a test case for predicting lifestyles and emergence of pathogens.</title>
        <authorList>
            <person name="Haridas S."/>
            <person name="Albert R."/>
            <person name="Binder M."/>
            <person name="Bloem J."/>
            <person name="Labutti K."/>
            <person name="Salamov A."/>
            <person name="Andreopoulos B."/>
            <person name="Baker S."/>
            <person name="Barry K."/>
            <person name="Bills G."/>
            <person name="Bluhm B."/>
            <person name="Cannon C."/>
            <person name="Castanera R."/>
            <person name="Culley D."/>
            <person name="Daum C."/>
            <person name="Ezra D."/>
            <person name="Gonzalez J."/>
            <person name="Henrissat B."/>
            <person name="Kuo A."/>
            <person name="Liang C."/>
            <person name="Lipzen A."/>
            <person name="Lutzoni F."/>
            <person name="Magnuson J."/>
            <person name="Mondo S."/>
            <person name="Nolan M."/>
            <person name="Ohm R."/>
            <person name="Pangilinan J."/>
            <person name="Park H.-J."/>
            <person name="Ramirez L."/>
            <person name="Alfaro M."/>
            <person name="Sun H."/>
            <person name="Tritt A."/>
            <person name="Yoshinaga Y."/>
            <person name="Zwiers L.-H."/>
            <person name="Turgeon B."/>
            <person name="Goodwin S."/>
            <person name="Spatafora J."/>
            <person name="Crous P."/>
            <person name="Grigoriev I."/>
        </authorList>
    </citation>
    <scope>NUCLEOTIDE SEQUENCE</scope>
    <source>
        <strain evidence="8">CBS 260.36</strain>
    </source>
</reference>
<evidence type="ECO:0000256" key="3">
    <source>
        <dbReference type="ARBA" id="ARBA00022692"/>
    </source>
</evidence>